<evidence type="ECO:0000256" key="1">
    <source>
        <dbReference type="ARBA" id="ARBA00022723"/>
    </source>
</evidence>
<dbReference type="Proteomes" id="UP001429745">
    <property type="component" value="Unassembled WGS sequence"/>
</dbReference>
<dbReference type="PROSITE" id="PS51128">
    <property type="entry name" value="ZF_DKSA_2"/>
    <property type="match status" value="1"/>
</dbReference>
<dbReference type="RefSeq" id="WP_168912812.1">
    <property type="nucleotide sequence ID" value="NZ_JABACI010000003.1"/>
</dbReference>
<comment type="caution">
    <text evidence="6">The sequence shown here is derived from an EMBL/GenBank/DDBJ whole genome shotgun (WGS) entry which is preliminary data.</text>
</comment>
<evidence type="ECO:0000313" key="7">
    <source>
        <dbReference type="Proteomes" id="UP001429745"/>
    </source>
</evidence>
<name>A0ABX1KB98_9MICO</name>
<gene>
    <name evidence="6" type="ORF">HF576_10600</name>
</gene>
<feature type="domain" description="Zinc finger DksA/TraR C4-type" evidence="5">
    <location>
        <begin position="70"/>
        <end position="101"/>
    </location>
</feature>
<keyword evidence="2" id="KW-0863">Zinc-finger</keyword>
<dbReference type="PANTHER" id="PTHR33823">
    <property type="entry name" value="RNA POLYMERASE-BINDING TRANSCRIPTION FACTOR DKSA-RELATED"/>
    <property type="match status" value="1"/>
</dbReference>
<evidence type="ECO:0000256" key="2">
    <source>
        <dbReference type="ARBA" id="ARBA00022771"/>
    </source>
</evidence>
<organism evidence="6 7">
    <name type="scientific">Microbacterium salsuginis</name>
    <dbReference type="NCBI Taxonomy" id="2722803"/>
    <lineage>
        <taxon>Bacteria</taxon>
        <taxon>Bacillati</taxon>
        <taxon>Actinomycetota</taxon>
        <taxon>Actinomycetes</taxon>
        <taxon>Micrococcales</taxon>
        <taxon>Microbacteriaceae</taxon>
        <taxon>Microbacterium</taxon>
    </lineage>
</organism>
<protein>
    <submittedName>
        <fullName evidence="6">TraR/DksA family transcriptional regulator</fullName>
    </submittedName>
</protein>
<evidence type="ECO:0000256" key="3">
    <source>
        <dbReference type="ARBA" id="ARBA00022833"/>
    </source>
</evidence>
<reference evidence="6 7" key="1">
    <citation type="submission" date="2020-04" db="EMBL/GenBank/DDBJ databases">
        <title>CFH 90308 Microbacterium sp.</title>
        <authorList>
            <person name="Nie G."/>
            <person name="Ming H."/>
            <person name="Xia T."/>
        </authorList>
    </citation>
    <scope>NUCLEOTIDE SEQUENCE [LARGE SCALE GENOMIC DNA]</scope>
    <source>
        <strain evidence="6 7">CFH 90308</strain>
    </source>
</reference>
<keyword evidence="1" id="KW-0479">Metal-binding</keyword>
<dbReference type="PANTHER" id="PTHR33823:SF4">
    <property type="entry name" value="GENERAL STRESS PROTEIN 16O"/>
    <property type="match status" value="1"/>
</dbReference>
<accession>A0ABX1KB98</accession>
<proteinExistence type="predicted"/>
<keyword evidence="3" id="KW-0862">Zinc</keyword>
<evidence type="ECO:0000313" key="6">
    <source>
        <dbReference type="EMBL" id="NLP84301.1"/>
    </source>
</evidence>
<dbReference type="SUPFAM" id="SSF57716">
    <property type="entry name" value="Glucocorticoid receptor-like (DNA-binding domain)"/>
    <property type="match status" value="1"/>
</dbReference>
<keyword evidence="7" id="KW-1185">Reference proteome</keyword>
<evidence type="ECO:0000256" key="4">
    <source>
        <dbReference type="PROSITE-ProRule" id="PRU00510"/>
    </source>
</evidence>
<dbReference type="InterPro" id="IPR000962">
    <property type="entry name" value="Znf_DskA_TraR"/>
</dbReference>
<dbReference type="Gene3D" id="1.20.120.910">
    <property type="entry name" value="DksA, coiled-coil domain"/>
    <property type="match status" value="1"/>
</dbReference>
<dbReference type="EMBL" id="JABACI010000003">
    <property type="protein sequence ID" value="NLP84301.1"/>
    <property type="molecule type" value="Genomic_DNA"/>
</dbReference>
<sequence length="106" mass="11419">MTNTSNDVRVPDVDTTRQQLEEQLQERLDVLAELAPRALPGVDPVAYQVVESNRLVVEQIAAALNRLEAGTYGRCTRCGGPIAAARLEVLPYAAACIECQSHADAA</sequence>
<dbReference type="Pfam" id="PF01258">
    <property type="entry name" value="zf-dskA_traR"/>
    <property type="match status" value="1"/>
</dbReference>
<feature type="zinc finger region" description="dksA C4-type" evidence="4">
    <location>
        <begin position="75"/>
        <end position="99"/>
    </location>
</feature>
<evidence type="ECO:0000259" key="5">
    <source>
        <dbReference type="Pfam" id="PF01258"/>
    </source>
</evidence>